<gene>
    <name evidence="5" type="primary">LOC118406106</name>
</gene>
<keyword evidence="4" id="KW-1185">Reference proteome</keyword>
<dbReference type="GO" id="GO:0006790">
    <property type="term" value="P:sulfur compound metabolic process"/>
    <property type="evidence" value="ECO:0000318"/>
    <property type="project" value="GO_Central"/>
</dbReference>
<dbReference type="InterPro" id="IPR051135">
    <property type="entry name" value="Gal/GlcNAc/GalNAc_ST"/>
</dbReference>
<evidence type="ECO:0000256" key="1">
    <source>
        <dbReference type="RuleBase" id="RU361155"/>
    </source>
</evidence>
<reference evidence="4" key="1">
    <citation type="journal article" date="2020" name="Nat. Ecol. Evol.">
        <title>Deeply conserved synteny resolves early events in vertebrate evolution.</title>
        <authorList>
            <person name="Simakov O."/>
            <person name="Marletaz F."/>
            <person name="Yue J.X."/>
            <person name="O'Connell B."/>
            <person name="Jenkins J."/>
            <person name="Brandt A."/>
            <person name="Calef R."/>
            <person name="Tung C.H."/>
            <person name="Huang T.K."/>
            <person name="Schmutz J."/>
            <person name="Satoh N."/>
            <person name="Yu J.K."/>
            <person name="Putnam N.H."/>
            <person name="Green R.E."/>
            <person name="Rokhsar D.S."/>
        </authorList>
    </citation>
    <scope>NUCLEOTIDE SEQUENCE [LARGE SCALE GENOMIC DNA]</scope>
    <source>
        <strain evidence="4">S238N-H82</strain>
    </source>
</reference>
<dbReference type="KEGG" id="bfo:118406106"/>
<dbReference type="OrthoDB" id="6138663at2759"/>
<feature type="region of interest" description="Disordered" evidence="2">
    <location>
        <begin position="385"/>
        <end position="408"/>
    </location>
</feature>
<evidence type="ECO:0000313" key="5">
    <source>
        <dbReference type="RefSeq" id="XP_035661866.1"/>
    </source>
</evidence>
<protein>
    <recommendedName>
        <fullName evidence="1">Sulfotransferase</fullName>
        <ecNumber evidence="1">2.8.2.-</ecNumber>
    </recommendedName>
</protein>
<evidence type="ECO:0000313" key="4">
    <source>
        <dbReference type="Proteomes" id="UP000001554"/>
    </source>
</evidence>
<dbReference type="OMA" id="KWRFGMP"/>
<dbReference type="SUPFAM" id="SSF52540">
    <property type="entry name" value="P-loop containing nucleoside triphosphate hydrolases"/>
    <property type="match status" value="1"/>
</dbReference>
<dbReference type="InterPro" id="IPR000863">
    <property type="entry name" value="Sulfotransferase_dom"/>
</dbReference>
<proteinExistence type="inferred from homology"/>
<organism evidence="4 5">
    <name type="scientific">Branchiostoma floridae</name>
    <name type="common">Florida lancelet</name>
    <name type="synonym">Amphioxus</name>
    <dbReference type="NCBI Taxonomy" id="7739"/>
    <lineage>
        <taxon>Eukaryota</taxon>
        <taxon>Metazoa</taxon>
        <taxon>Chordata</taxon>
        <taxon>Cephalochordata</taxon>
        <taxon>Leptocardii</taxon>
        <taxon>Amphioxiformes</taxon>
        <taxon>Branchiostomatidae</taxon>
        <taxon>Branchiostoma</taxon>
    </lineage>
</organism>
<accession>A0A9J7K9A0</accession>
<dbReference type="GO" id="GO:0006044">
    <property type="term" value="P:N-acetylglucosamine metabolic process"/>
    <property type="evidence" value="ECO:0000318"/>
    <property type="project" value="GO_Central"/>
</dbReference>
<keyword evidence="1" id="KW-0808">Transferase</keyword>
<feature type="domain" description="Sulfotransferase" evidence="3">
    <location>
        <begin position="134"/>
        <end position="434"/>
    </location>
</feature>
<evidence type="ECO:0000259" key="3">
    <source>
        <dbReference type="Pfam" id="PF00685"/>
    </source>
</evidence>
<feature type="compositionally biased region" description="Basic and acidic residues" evidence="2">
    <location>
        <begin position="394"/>
        <end position="408"/>
    </location>
</feature>
<sequence length="462" mass="54269">MCRTMHMCRKLLLLNLRKILLLVLFVGTSTYTYLAFTFPYEEPNDGKMLRMLQDVRSPLEKLEDAGYNLERLQDQESPSKLVIRPEQPEEIDPLEFIFGGFEDKSVTTTPQPRTKKKAAPLAVSKQTEVATKRTAVIVMTQMRSGSTFVGEIFNQHPDAFYFFEPIWALEYNKNKAYNSTAWQLKLLEGLSKCKFEPIRDIMQFYLTTKELGVMKTCRAIDSMCDRYRNKTRKWPGRCPIPDDKFTEVLQTNCLKNKFTAIKTIRLNDITLFKPLTEDEELNFKIVQLVRDPRAIIASRLALVKNNVSVTNHLHNDVDRSEVRTVCDWMTTNMQPYRDQSEWLRKRYALVRYEDVGLDPMTTMARFYKLINIPMSRDVSKWLGSHTKKAKRMKDRKDPFGTKKDPEKTANEWRTRLSFKQVQIIQSECKEAMTLFHYKFVESHEELKNIDVSLYQKRPPQLF</sequence>
<dbReference type="RefSeq" id="XP_035661866.1">
    <property type="nucleotide sequence ID" value="XM_035805973.1"/>
</dbReference>
<dbReference type="PANTHER" id="PTHR10704">
    <property type="entry name" value="CARBOHYDRATE SULFOTRANSFERASE"/>
    <property type="match status" value="1"/>
</dbReference>
<dbReference type="GO" id="GO:0001517">
    <property type="term" value="F:N-acetylglucosamine 6-O-sulfotransferase activity"/>
    <property type="evidence" value="ECO:0000318"/>
    <property type="project" value="GO_Central"/>
</dbReference>
<dbReference type="GeneID" id="118406106"/>
<name>A0A9J7K9A0_BRAFL</name>
<evidence type="ECO:0000256" key="2">
    <source>
        <dbReference type="SAM" id="MobiDB-lite"/>
    </source>
</evidence>
<dbReference type="PANTHER" id="PTHR10704:SF44">
    <property type="entry name" value="LD35051P-RELATED"/>
    <property type="match status" value="1"/>
</dbReference>
<reference evidence="5" key="2">
    <citation type="submission" date="2025-08" db="UniProtKB">
        <authorList>
            <consortium name="RefSeq"/>
        </authorList>
    </citation>
    <scope>IDENTIFICATION</scope>
    <source>
        <strain evidence="5">S238N-H82</strain>
        <tissue evidence="5">Testes</tissue>
    </source>
</reference>
<dbReference type="Proteomes" id="UP000001554">
    <property type="component" value="Chromosome 18"/>
</dbReference>
<dbReference type="AlphaFoldDB" id="A0A9J7K9A0"/>
<dbReference type="FunFam" id="3.40.50.300:FF:003046">
    <property type="entry name" value="Sulfotransferase"/>
    <property type="match status" value="1"/>
</dbReference>
<dbReference type="InterPro" id="IPR027417">
    <property type="entry name" value="P-loop_NTPase"/>
</dbReference>
<dbReference type="Pfam" id="PF00685">
    <property type="entry name" value="Sulfotransfer_1"/>
    <property type="match status" value="1"/>
</dbReference>
<comment type="similarity">
    <text evidence="1">Belongs to the sulfotransferase 1 family.</text>
</comment>
<dbReference type="Gene3D" id="3.40.50.300">
    <property type="entry name" value="P-loop containing nucleotide triphosphate hydrolases"/>
    <property type="match status" value="1"/>
</dbReference>
<dbReference type="EC" id="2.8.2.-" evidence="1"/>